<evidence type="ECO:0000313" key="2">
    <source>
        <dbReference type="Proteomes" id="UP000695802"/>
    </source>
</evidence>
<proteinExistence type="predicted"/>
<sequence>MNEPGDDGKDRYLTWRDPQHGLAVRYDTGEGNVTSMCWGSWDAVQLVEGCA</sequence>
<dbReference type="Proteomes" id="UP000695802">
    <property type="component" value="Unassembled WGS sequence"/>
</dbReference>
<protein>
    <submittedName>
        <fullName evidence="1">Uncharacterized protein</fullName>
    </submittedName>
</protein>
<evidence type="ECO:0000313" key="1">
    <source>
        <dbReference type="EMBL" id="MBN6100892.1"/>
    </source>
</evidence>
<name>A0ABS3AXS9_9XANT</name>
<dbReference type="EMBL" id="JAFIWB010000001">
    <property type="protein sequence ID" value="MBN6100892.1"/>
    <property type="molecule type" value="Genomic_DNA"/>
</dbReference>
<reference evidence="1 2" key="1">
    <citation type="submission" date="2021-02" db="EMBL/GenBank/DDBJ databases">
        <title>Taxonomically Unique Crown Gall-Associated Xanthomonas Stains Have Deficiency in Virulence Repertories.</title>
        <authorList>
            <person name="Mafakheri H."/>
            <person name="Taghavi S.M."/>
            <person name="Dimkic I."/>
            <person name="Nemanja K."/>
            <person name="Osdaghi E."/>
        </authorList>
    </citation>
    <scope>NUCLEOTIDE SEQUENCE [LARGE SCALE GENOMIC DNA]</scope>
    <source>
        <strain evidence="1 2">FX4</strain>
    </source>
</reference>
<keyword evidence="2" id="KW-1185">Reference proteome</keyword>
<gene>
    <name evidence="1" type="ORF">JR064_01785</name>
</gene>
<comment type="caution">
    <text evidence="1">The sequence shown here is derived from an EMBL/GenBank/DDBJ whole genome shotgun (WGS) entry which is preliminary data.</text>
</comment>
<organism evidence="1 2">
    <name type="scientific">Xanthomonas bonasiae</name>
    <dbReference type="NCBI Taxonomy" id="2810351"/>
    <lineage>
        <taxon>Bacteria</taxon>
        <taxon>Pseudomonadati</taxon>
        <taxon>Pseudomonadota</taxon>
        <taxon>Gammaproteobacteria</taxon>
        <taxon>Lysobacterales</taxon>
        <taxon>Lysobacteraceae</taxon>
        <taxon>Xanthomonas</taxon>
    </lineage>
</organism>
<dbReference type="RefSeq" id="WP_206228738.1">
    <property type="nucleotide sequence ID" value="NZ_JAFIWB010000001.1"/>
</dbReference>
<accession>A0ABS3AXS9</accession>